<evidence type="ECO:0000256" key="8">
    <source>
        <dbReference type="SAM" id="MobiDB-lite"/>
    </source>
</evidence>
<dbReference type="PANTHER" id="PTHR43503:SF2">
    <property type="entry name" value="NEGATIVE REGULATOR OF SPORULATION MDS3-RELATED"/>
    <property type="match status" value="1"/>
</dbReference>
<protein>
    <submittedName>
        <fullName evidence="10">Peroxiredoxin PRX1</fullName>
    </submittedName>
</protein>
<accession>A0AAN7CFL3</accession>
<keyword evidence="2" id="KW-0575">Peroxidase</keyword>
<dbReference type="GO" id="GO:0051920">
    <property type="term" value="F:peroxiredoxin activity"/>
    <property type="evidence" value="ECO:0007669"/>
    <property type="project" value="InterPro"/>
</dbReference>
<dbReference type="Pfam" id="PF10417">
    <property type="entry name" value="1-cysPrx_C"/>
    <property type="match status" value="1"/>
</dbReference>
<dbReference type="SUPFAM" id="SSF117281">
    <property type="entry name" value="Kelch motif"/>
    <property type="match status" value="1"/>
</dbReference>
<evidence type="ECO:0000256" key="6">
    <source>
        <dbReference type="ARBA" id="ARBA00023284"/>
    </source>
</evidence>
<name>A0AAN7CFL3_9PEZI</name>
<dbReference type="FunFam" id="3.40.30.10:FF:000011">
    <property type="entry name" value="Peroxiredoxin PRX1"/>
    <property type="match status" value="1"/>
</dbReference>
<dbReference type="InterPro" id="IPR019479">
    <property type="entry name" value="Peroxiredoxin_C"/>
</dbReference>
<feature type="region of interest" description="Disordered" evidence="8">
    <location>
        <begin position="207"/>
        <end position="228"/>
    </location>
</feature>
<dbReference type="Gene3D" id="3.40.30.10">
    <property type="entry name" value="Glutaredoxin"/>
    <property type="match status" value="1"/>
</dbReference>
<evidence type="ECO:0000313" key="10">
    <source>
        <dbReference type="EMBL" id="KAK4241183.1"/>
    </source>
</evidence>
<feature type="region of interest" description="Disordered" evidence="8">
    <location>
        <begin position="979"/>
        <end position="1005"/>
    </location>
</feature>
<feature type="compositionally biased region" description="Low complexity" evidence="8">
    <location>
        <begin position="361"/>
        <end position="383"/>
    </location>
</feature>
<sequence length="1247" mass="133396">MASERPAPLRLGSIAPNFQAETTKGPIDFHEFIGDSWVILFSHPEDYTPVCTTELGEMARLEPEFAKRGVKLIGLSANTLDSHEGWIKDINEVTGSLVNFPIIADKQRKVAYLYDMIDYQDTTNVDEKGIAFTIRSVFIIDPKKTIRTILSYPASTGRNSAEILRVIDSLQTGDKHKVTTPINWVPGDDVIVHPSIKGEEATKLFPNLRAVKPRPSDSETEERSFSKTSSEFLSSAFRGIKKIAPSRPSQLALRRPSDTHVPTLERPANSAPLPPESTRPPPAQHARNLSLQNSLSKPLPEPPPPQLSPASPLTPLAAPPQLGNLATIIDTEAREVDSHITSAMDSTSPAEMGGGLYARGQVSHSQELSMSSSQSSLASSSRQDGQDERGDNLTPKSTGPLSAGPSPNIGQSRTQTGGTPVGTATPSAHLSGLMCNVHRTTGREPHPLVGATTTIVGDKLYVFGGRILSRSRPAPLTADLYELDLIRRHWTKLETTGDIPPPRYFHSMCALGDTKMVCYGGMSPTTNQKNIPQDQQPEVTVMSDIYIYDIATKKWTFIPTQDAPQGRYAHCACILPSSATFASHRAPLSALQHNPSTGNPNEGRIGINIDGTGGAEMIVVGGQDAANHYIEQISVFNLRSLKWVSTQPLGKSCGAYRSVVAPLPPYVTAKLGKTFPGGARQDVPGISAEAREPGSSMLIYSNYNFLDVKLELQIRSPDGNLTERTMSGTYSPPGLRFPNGGIIDTHFVVSGTYLTSSKQEYALWALDLRTLTWSRIDAGGAVFSQGSWNRGVLWNRRNTFVVLGNRKRSLVDDYNHRRINFSNVCMVELEAFGFYDNPRKTSPMSGFVSASSPYTGPGLSLARKAGFTAGGRYHSRAAEELGEKALALRELADMDILCIGGERIPINSRIVARRWGPYFVQLLREGTATQDGSDAVTLRSNSISTPGASVRHSTVTITPSNISGSTLYSLGSSTSKASPSASLGGTSMDPAAINTAPTPRTLPPNSRPRCLYLPHTYLTVQALLHFLYTSSLPAPSSPLCTPQILCSLLQIARPYRIDGLLEAVVERLHGLLDSRNAAAVFNATAMAAGGGRGIDGTLNPNFFPVSAGLDGLGGSTMDTPAKGSSVAGSEASASTTASRVVGNLKISTAVQSAPPTSDELSATTSVSGSEWSASEVGDSERGSTHEIWTGDLSSVIGLQKRGLRGLMEGRRMRERTGTNAGMTGAQQQGVGGGAYGQGRVGLGIAGS</sequence>
<dbReference type="InterPro" id="IPR045020">
    <property type="entry name" value="PRX_1cys"/>
</dbReference>
<feature type="region of interest" description="Disordered" evidence="8">
    <location>
        <begin position="1114"/>
        <end position="1134"/>
    </location>
</feature>
<keyword evidence="6" id="KW-0676">Redox-active center</keyword>
<keyword evidence="3" id="KW-0677">Repeat</keyword>
<dbReference type="InterPro" id="IPR011333">
    <property type="entry name" value="SKP1/BTB/POZ_sf"/>
</dbReference>
<feature type="compositionally biased region" description="Low complexity" evidence="8">
    <location>
        <begin position="308"/>
        <end position="319"/>
    </location>
</feature>
<reference evidence="10" key="1">
    <citation type="journal article" date="2023" name="Mol. Phylogenet. Evol.">
        <title>Genome-scale phylogeny and comparative genomics of the fungal order Sordariales.</title>
        <authorList>
            <person name="Hensen N."/>
            <person name="Bonometti L."/>
            <person name="Westerberg I."/>
            <person name="Brannstrom I.O."/>
            <person name="Guillou S."/>
            <person name="Cros-Aarteil S."/>
            <person name="Calhoun S."/>
            <person name="Haridas S."/>
            <person name="Kuo A."/>
            <person name="Mondo S."/>
            <person name="Pangilinan J."/>
            <person name="Riley R."/>
            <person name="LaButti K."/>
            <person name="Andreopoulos B."/>
            <person name="Lipzen A."/>
            <person name="Chen C."/>
            <person name="Yan M."/>
            <person name="Daum C."/>
            <person name="Ng V."/>
            <person name="Clum A."/>
            <person name="Steindorff A."/>
            <person name="Ohm R.A."/>
            <person name="Martin F."/>
            <person name="Silar P."/>
            <person name="Natvig D.O."/>
            <person name="Lalanne C."/>
            <person name="Gautier V."/>
            <person name="Ament-Velasquez S.L."/>
            <person name="Kruys A."/>
            <person name="Hutchinson M.I."/>
            <person name="Powell A.J."/>
            <person name="Barry K."/>
            <person name="Miller A.N."/>
            <person name="Grigoriev I.V."/>
            <person name="Debuchy R."/>
            <person name="Gladieux P."/>
            <person name="Hiltunen Thoren M."/>
            <person name="Johannesson H."/>
        </authorList>
    </citation>
    <scope>NUCLEOTIDE SEQUENCE</scope>
    <source>
        <strain evidence="10">CBS 532.94</strain>
    </source>
</reference>
<dbReference type="AlphaFoldDB" id="A0AAN7CFL3"/>
<feature type="region of interest" description="Disordered" evidence="8">
    <location>
        <begin position="245"/>
        <end position="319"/>
    </location>
</feature>
<keyword evidence="11" id="KW-1185">Reference proteome</keyword>
<dbReference type="GO" id="GO:0005829">
    <property type="term" value="C:cytosol"/>
    <property type="evidence" value="ECO:0007669"/>
    <property type="project" value="TreeGrafter"/>
</dbReference>
<feature type="compositionally biased region" description="Low complexity" evidence="8">
    <location>
        <begin position="1123"/>
        <end position="1134"/>
    </location>
</feature>
<dbReference type="PANTHER" id="PTHR43503">
    <property type="entry name" value="MCG48959-RELATED"/>
    <property type="match status" value="1"/>
</dbReference>
<dbReference type="Gene3D" id="3.30.710.10">
    <property type="entry name" value="Potassium Channel Kv1.1, Chain A"/>
    <property type="match status" value="1"/>
</dbReference>
<dbReference type="Pfam" id="PF24681">
    <property type="entry name" value="Kelch_KLHDC2_KLHL20_DRC7"/>
    <property type="match status" value="1"/>
</dbReference>
<dbReference type="InterPro" id="IPR015915">
    <property type="entry name" value="Kelch-typ_b-propeller"/>
</dbReference>
<feature type="compositionally biased region" description="Basic and acidic residues" evidence="8">
    <location>
        <begin position="214"/>
        <end position="225"/>
    </location>
</feature>
<evidence type="ECO:0000256" key="2">
    <source>
        <dbReference type="ARBA" id="ARBA00022559"/>
    </source>
</evidence>
<evidence type="ECO:0000256" key="1">
    <source>
        <dbReference type="ARBA" id="ARBA00022441"/>
    </source>
</evidence>
<feature type="compositionally biased region" description="Pro residues" evidence="8">
    <location>
        <begin position="272"/>
        <end position="283"/>
    </location>
</feature>
<dbReference type="GO" id="GO:0005739">
    <property type="term" value="C:mitochondrion"/>
    <property type="evidence" value="ECO:0007669"/>
    <property type="project" value="TreeGrafter"/>
</dbReference>
<comment type="caution">
    <text evidence="10">The sequence shown here is derived from an EMBL/GenBank/DDBJ whole genome shotgun (WGS) entry which is preliminary data.</text>
</comment>
<feature type="domain" description="Thioredoxin" evidence="9">
    <location>
        <begin position="9"/>
        <end position="172"/>
    </location>
</feature>
<dbReference type="InterPro" id="IPR013766">
    <property type="entry name" value="Thioredoxin_domain"/>
</dbReference>
<evidence type="ECO:0000259" key="9">
    <source>
        <dbReference type="PROSITE" id="PS51352"/>
    </source>
</evidence>
<organism evidence="10 11">
    <name type="scientific">Achaetomium macrosporum</name>
    <dbReference type="NCBI Taxonomy" id="79813"/>
    <lineage>
        <taxon>Eukaryota</taxon>
        <taxon>Fungi</taxon>
        <taxon>Dikarya</taxon>
        <taxon>Ascomycota</taxon>
        <taxon>Pezizomycotina</taxon>
        <taxon>Sordariomycetes</taxon>
        <taxon>Sordariomycetidae</taxon>
        <taxon>Sordariales</taxon>
        <taxon>Chaetomiaceae</taxon>
        <taxon>Achaetomium</taxon>
    </lineage>
</organism>
<evidence type="ECO:0000256" key="4">
    <source>
        <dbReference type="ARBA" id="ARBA00022862"/>
    </source>
</evidence>
<dbReference type="SUPFAM" id="SSF52833">
    <property type="entry name" value="Thioredoxin-like"/>
    <property type="match status" value="1"/>
</dbReference>
<evidence type="ECO:0000256" key="5">
    <source>
        <dbReference type="ARBA" id="ARBA00023002"/>
    </source>
</evidence>
<dbReference type="PROSITE" id="PS51352">
    <property type="entry name" value="THIOREDOXIN_2"/>
    <property type="match status" value="1"/>
</dbReference>
<comment type="similarity">
    <text evidence="7">Belongs to the peroxiredoxin family. Prx6 subfamily.</text>
</comment>
<gene>
    <name evidence="10" type="ORF">C8A03DRAFT_41368</name>
</gene>
<dbReference type="InterPro" id="IPR036249">
    <property type="entry name" value="Thioredoxin-like_sf"/>
</dbReference>
<dbReference type="Gene3D" id="3.30.1020.10">
    <property type="entry name" value="Antioxidant, Horf6, Chain A, domain2"/>
    <property type="match status" value="1"/>
</dbReference>
<dbReference type="Gene3D" id="2.120.10.80">
    <property type="entry name" value="Kelch-type beta propeller"/>
    <property type="match status" value="1"/>
</dbReference>
<reference evidence="10" key="2">
    <citation type="submission" date="2023-05" db="EMBL/GenBank/DDBJ databases">
        <authorList>
            <consortium name="Lawrence Berkeley National Laboratory"/>
            <person name="Steindorff A."/>
            <person name="Hensen N."/>
            <person name="Bonometti L."/>
            <person name="Westerberg I."/>
            <person name="Brannstrom I.O."/>
            <person name="Guillou S."/>
            <person name="Cros-Aarteil S."/>
            <person name="Calhoun S."/>
            <person name="Haridas S."/>
            <person name="Kuo A."/>
            <person name="Mondo S."/>
            <person name="Pangilinan J."/>
            <person name="Riley R."/>
            <person name="Labutti K."/>
            <person name="Andreopoulos B."/>
            <person name="Lipzen A."/>
            <person name="Chen C."/>
            <person name="Yanf M."/>
            <person name="Daum C."/>
            <person name="Ng V."/>
            <person name="Clum A."/>
            <person name="Ohm R."/>
            <person name="Martin F."/>
            <person name="Silar P."/>
            <person name="Natvig D."/>
            <person name="Lalanne C."/>
            <person name="Gautier V."/>
            <person name="Ament-Velasquez S.L."/>
            <person name="Kruys A."/>
            <person name="Hutchinson M.I."/>
            <person name="Powell A.J."/>
            <person name="Barry K."/>
            <person name="Miller A.N."/>
            <person name="Grigoriev I.V."/>
            <person name="Debuchy R."/>
            <person name="Gladieux P."/>
            <person name="Thoren M.H."/>
            <person name="Johannesson H."/>
        </authorList>
    </citation>
    <scope>NUCLEOTIDE SEQUENCE</scope>
    <source>
        <strain evidence="10">CBS 532.94</strain>
    </source>
</reference>
<evidence type="ECO:0000256" key="3">
    <source>
        <dbReference type="ARBA" id="ARBA00022737"/>
    </source>
</evidence>
<feature type="region of interest" description="Disordered" evidence="8">
    <location>
        <begin position="1150"/>
        <end position="1185"/>
    </location>
</feature>
<feature type="compositionally biased region" description="Polar residues" evidence="8">
    <location>
        <begin position="1150"/>
        <end position="1172"/>
    </location>
</feature>
<dbReference type="EMBL" id="MU860026">
    <property type="protein sequence ID" value="KAK4241183.1"/>
    <property type="molecule type" value="Genomic_DNA"/>
</dbReference>
<evidence type="ECO:0000256" key="7">
    <source>
        <dbReference type="ARBA" id="ARBA00025719"/>
    </source>
</evidence>
<dbReference type="CDD" id="cd03016">
    <property type="entry name" value="PRX_1cys"/>
    <property type="match status" value="1"/>
</dbReference>
<dbReference type="Proteomes" id="UP001303760">
    <property type="component" value="Unassembled WGS sequence"/>
</dbReference>
<keyword evidence="5" id="KW-0560">Oxidoreductase</keyword>
<evidence type="ECO:0000313" key="11">
    <source>
        <dbReference type="Proteomes" id="UP001303760"/>
    </source>
</evidence>
<keyword evidence="4" id="KW-0049">Antioxidant</keyword>
<dbReference type="Pfam" id="PF00578">
    <property type="entry name" value="AhpC-TSA"/>
    <property type="match status" value="1"/>
</dbReference>
<feature type="compositionally biased region" description="Polar residues" evidence="8">
    <location>
        <begin position="408"/>
        <end position="427"/>
    </location>
</feature>
<proteinExistence type="inferred from homology"/>
<dbReference type="GO" id="GO:0045454">
    <property type="term" value="P:cell redox homeostasis"/>
    <property type="evidence" value="ECO:0007669"/>
    <property type="project" value="TreeGrafter"/>
</dbReference>
<feature type="region of interest" description="Disordered" evidence="8">
    <location>
        <begin position="361"/>
        <end position="427"/>
    </location>
</feature>
<dbReference type="FunFam" id="3.30.1020.10:FF:000001">
    <property type="entry name" value="1-Cys peroxiredoxin"/>
    <property type="match status" value="1"/>
</dbReference>
<dbReference type="InterPro" id="IPR000866">
    <property type="entry name" value="AhpC/TSA"/>
</dbReference>
<keyword evidence="1" id="KW-0880">Kelch repeat</keyword>